<evidence type="ECO:0000313" key="4">
    <source>
        <dbReference type="Proteomes" id="UP000002494"/>
    </source>
</evidence>
<dbReference type="InterPro" id="IPR036770">
    <property type="entry name" value="Ankyrin_rpt-contain_sf"/>
</dbReference>
<dbReference type="GeneID" id="691693"/>
<dbReference type="Gene3D" id="1.25.40.20">
    <property type="entry name" value="Ankyrin repeat-containing domain"/>
    <property type="match status" value="2"/>
</dbReference>
<organism evidence="3 4">
    <name type="scientific">Rattus norvegicus</name>
    <name type="common">Rat</name>
    <dbReference type="NCBI Taxonomy" id="10116"/>
    <lineage>
        <taxon>Eukaryota</taxon>
        <taxon>Metazoa</taxon>
        <taxon>Chordata</taxon>
        <taxon>Craniata</taxon>
        <taxon>Vertebrata</taxon>
        <taxon>Euteleostomi</taxon>
        <taxon>Mammalia</taxon>
        <taxon>Eutheria</taxon>
        <taxon>Euarchontoglires</taxon>
        <taxon>Glires</taxon>
        <taxon>Rodentia</taxon>
        <taxon>Myomorpha</taxon>
        <taxon>Muroidea</taxon>
        <taxon>Muridae</taxon>
        <taxon>Murinae</taxon>
        <taxon>Rattus</taxon>
    </lineage>
</organism>
<dbReference type="InterPro" id="IPR050657">
    <property type="entry name" value="Ankyrin_repeat_domain"/>
</dbReference>
<name>A0ABK0M374_RAT</name>
<dbReference type="PROSITE" id="PS50297">
    <property type="entry name" value="ANK_REP_REGION"/>
    <property type="match status" value="4"/>
</dbReference>
<dbReference type="PRINTS" id="PR01415">
    <property type="entry name" value="ANKYRIN"/>
</dbReference>
<dbReference type="RefSeq" id="NP_001419259.1">
    <property type="nucleotide sequence ID" value="NM_001432330.1"/>
</dbReference>
<dbReference type="PANTHER" id="PTHR24147">
    <property type="entry name" value="ANKYRIN REPEAT DOMAIN 36-RELATED"/>
    <property type="match status" value="1"/>
</dbReference>
<dbReference type="Ensembl" id="ENSRNOT00000146555.1">
    <property type="protein sequence ID" value="ENSRNOP00000111571.1"/>
    <property type="gene ID" value="ENSRNOG00000038520.4"/>
</dbReference>
<dbReference type="Pfam" id="PF00023">
    <property type="entry name" value="Ank"/>
    <property type="match status" value="1"/>
</dbReference>
<dbReference type="Proteomes" id="UP000002494">
    <property type="component" value="Chromosome 17"/>
</dbReference>
<evidence type="ECO:0000256" key="1">
    <source>
        <dbReference type="PROSITE-ProRule" id="PRU00023"/>
    </source>
</evidence>
<dbReference type="InterPro" id="IPR002110">
    <property type="entry name" value="Ankyrin_rpt"/>
</dbReference>
<dbReference type="PROSITE" id="PS50088">
    <property type="entry name" value="ANK_REPEAT"/>
    <property type="match status" value="5"/>
</dbReference>
<feature type="repeat" description="ANK" evidence="1">
    <location>
        <begin position="122"/>
        <end position="154"/>
    </location>
</feature>
<feature type="repeat" description="ANK" evidence="1">
    <location>
        <begin position="155"/>
        <end position="187"/>
    </location>
</feature>
<evidence type="ECO:0000313" key="3">
    <source>
        <dbReference type="Ensembl" id="ENSRNOP00000111571.1"/>
    </source>
</evidence>
<dbReference type="RGD" id="9472036">
    <property type="gene designation" value="Poted"/>
</dbReference>
<dbReference type="SUPFAM" id="SSF48403">
    <property type="entry name" value="Ankyrin repeat"/>
    <property type="match status" value="1"/>
</dbReference>
<dbReference type="Pfam" id="PF12796">
    <property type="entry name" value="Ank_2"/>
    <property type="match status" value="2"/>
</dbReference>
<feature type="repeat" description="ANK" evidence="1">
    <location>
        <begin position="221"/>
        <end position="253"/>
    </location>
</feature>
<protein>
    <submittedName>
        <fullName evidence="3">POTE ankyrin domain family member D</fullName>
    </submittedName>
</protein>
<feature type="region of interest" description="Disordered" evidence="2">
    <location>
        <begin position="314"/>
        <end position="363"/>
    </location>
</feature>
<proteinExistence type="predicted"/>
<evidence type="ECO:0000256" key="2">
    <source>
        <dbReference type="SAM" id="MobiDB-lite"/>
    </source>
</evidence>
<accession>A0ABK0M374</accession>
<reference evidence="3" key="2">
    <citation type="submission" date="2025-08" db="UniProtKB">
        <authorList>
            <consortium name="Ensembl"/>
        </authorList>
    </citation>
    <scope>IDENTIFICATION</scope>
    <source>
        <strain evidence="3">Brown Norway</strain>
    </source>
</reference>
<keyword evidence="1" id="KW-0040">ANK repeat</keyword>
<reference evidence="3" key="1">
    <citation type="submission" date="2024-01" db="EMBL/GenBank/DDBJ databases">
        <title>GRCr8: a new rat reference genome assembly contstructed from accurate long reads and long range scaffolding.</title>
        <authorList>
            <person name="Doris P.A."/>
            <person name="Kalbfleisch T."/>
            <person name="Li K."/>
            <person name="Howe K."/>
            <person name="Wood J."/>
        </authorList>
    </citation>
    <scope>NUCLEOTIDE SEQUENCE [LARGE SCALE GENOMIC DNA]</scope>
    <source>
        <strain evidence="3">Brown Norway</strain>
    </source>
</reference>
<reference evidence="3" key="3">
    <citation type="submission" date="2025-09" db="UniProtKB">
        <authorList>
            <consortium name="Ensembl"/>
        </authorList>
    </citation>
    <scope>IDENTIFICATION</scope>
    <source>
        <strain evidence="3">Brown Norway</strain>
    </source>
</reference>
<dbReference type="SMART" id="SM00248">
    <property type="entry name" value="ANK"/>
    <property type="match status" value="7"/>
</dbReference>
<dbReference type="GeneTree" id="ENSGT00940000153661"/>
<sequence length="363" mass="40977">MSLFSIKKKVFISETKPQTPLGFCDGPGKRIEWKDCLACRCETADKYDYDLLLYDPDNEFHSAVCLGKVSEVQSLLKEKKYNVNDRDGNNRTALHFASCYGKAEIVNILMENDCEINALDNQKTTPLIKAVQMCEENIVSLLLEHGADPNIKDANGNTALHYAVYVGKPAIAANLLPYGANIEEKTKDGFSPLLLALRENQLLMAEFLIRRGADINVSDEQQRTTLMYAVKSDSKRLVDLLLNLNIDVFLKDSFSWNALRYAIMGHRKVARTILKHQNSIIKHIRRSNRVYDSDDHSSHRTLIESFSRTNLLIPRRDKRHSGTSSMSGHTAVPERSNEIPNLRATVKEDDNPENGPNEGVLKT</sequence>
<gene>
    <name evidence="3" type="primary">Poted</name>
</gene>
<feature type="repeat" description="ANK" evidence="1">
    <location>
        <begin position="188"/>
        <end position="220"/>
    </location>
</feature>
<feature type="repeat" description="ANK" evidence="1">
    <location>
        <begin position="89"/>
        <end position="121"/>
    </location>
</feature>
<dbReference type="PANTHER" id="PTHR24147:SF73">
    <property type="entry name" value="POTE ANKYRIN DOMAIN FAMILY, MEMBER G LIKE"/>
    <property type="match status" value="1"/>
</dbReference>
<keyword evidence="4" id="KW-1185">Reference proteome</keyword>